<dbReference type="STRING" id="1279009.ADICEAN_01282"/>
<dbReference type="EMBL" id="AODQ01000022">
    <property type="protein sequence ID" value="EMR03601.1"/>
    <property type="molecule type" value="Genomic_DNA"/>
</dbReference>
<feature type="chain" id="PRO_5004081806" evidence="1">
    <location>
        <begin position="24"/>
        <end position="143"/>
    </location>
</feature>
<dbReference type="OrthoDB" id="980937at2"/>
<evidence type="ECO:0000313" key="3">
    <source>
        <dbReference type="Proteomes" id="UP000011910"/>
    </source>
</evidence>
<dbReference type="eggNOG" id="ENOG50339BJ">
    <property type="taxonomic scope" value="Bacteria"/>
</dbReference>
<dbReference type="AlphaFoldDB" id="M7N8R2"/>
<evidence type="ECO:0000256" key="1">
    <source>
        <dbReference type="SAM" id="SignalP"/>
    </source>
</evidence>
<dbReference type="Proteomes" id="UP000011910">
    <property type="component" value="Unassembled WGS sequence"/>
</dbReference>
<name>M7N8R2_9BACT</name>
<sequence>MKRIFATFGFLAIFVLAANTAFAQCSASDMADNCITQMSDGFNFVKSFPIDGEKGAKNKIEYSYVFAKGTEYAINICTTGEAPDGIIVSLYDSNRRQVTTNQANGKLFKGVVYNCNSTGIYYITFTFKDSNAFCGGSVLGFRR</sequence>
<feature type="signal peptide" evidence="1">
    <location>
        <begin position="1"/>
        <end position="23"/>
    </location>
</feature>
<comment type="caution">
    <text evidence="2">The sequence shown here is derived from an EMBL/GenBank/DDBJ whole genome shotgun (WGS) entry which is preliminary data.</text>
</comment>
<keyword evidence="3" id="KW-1185">Reference proteome</keyword>
<accession>M7N8R2</accession>
<gene>
    <name evidence="2" type="ORF">ADICEAN_01282</name>
</gene>
<proteinExistence type="predicted"/>
<reference evidence="2 3" key="1">
    <citation type="journal article" date="2013" name="Genome Announc.">
        <title>Draft Genome Sequence of Cesiribacter andamanensis Strain AMV16T, Isolated from a Soil Sample from a Mud Volcano in the Andaman Islands, India.</title>
        <authorList>
            <person name="Shivaji S."/>
            <person name="Ara S."/>
            <person name="Begum Z."/>
            <person name="Srinivas T.N."/>
            <person name="Singh A."/>
            <person name="Kumar Pinnaka A."/>
        </authorList>
    </citation>
    <scope>NUCLEOTIDE SEQUENCE [LARGE SCALE GENOMIC DNA]</scope>
    <source>
        <strain evidence="2 3">AMV16</strain>
    </source>
</reference>
<organism evidence="2 3">
    <name type="scientific">Cesiribacter andamanensis AMV16</name>
    <dbReference type="NCBI Taxonomy" id="1279009"/>
    <lineage>
        <taxon>Bacteria</taxon>
        <taxon>Pseudomonadati</taxon>
        <taxon>Bacteroidota</taxon>
        <taxon>Cytophagia</taxon>
        <taxon>Cytophagales</taxon>
        <taxon>Cesiribacteraceae</taxon>
        <taxon>Cesiribacter</taxon>
    </lineage>
</organism>
<dbReference type="RefSeq" id="WP_009194682.1">
    <property type="nucleotide sequence ID" value="NZ_AODQ01000022.1"/>
</dbReference>
<protein>
    <submittedName>
        <fullName evidence="2">Uncharacterized protein</fullName>
    </submittedName>
</protein>
<keyword evidence="1" id="KW-0732">Signal</keyword>
<evidence type="ECO:0000313" key="2">
    <source>
        <dbReference type="EMBL" id="EMR03601.1"/>
    </source>
</evidence>